<dbReference type="Gene3D" id="1.20.1540.10">
    <property type="entry name" value="Rhomboid-like"/>
    <property type="match status" value="1"/>
</dbReference>
<dbReference type="GO" id="GO:0004252">
    <property type="term" value="F:serine-type endopeptidase activity"/>
    <property type="evidence" value="ECO:0007669"/>
    <property type="project" value="InterPro"/>
</dbReference>
<feature type="non-terminal residue" evidence="9">
    <location>
        <position position="1"/>
    </location>
</feature>
<dbReference type="Pfam" id="PF01694">
    <property type="entry name" value="Rhomboid"/>
    <property type="match status" value="1"/>
</dbReference>
<keyword evidence="10" id="KW-1185">Reference proteome</keyword>
<reference evidence="9 10" key="1">
    <citation type="submission" date="2016-08" db="EMBL/GenBank/DDBJ databases">
        <title>Genomes of anaerobic fungi encode conserved fungal cellulosomes for biomass hydrolysis.</title>
        <authorList>
            <consortium name="DOE Joint Genome Institute"/>
            <person name="Haitjema C.H."/>
            <person name="Gilmore S.P."/>
            <person name="Henske J.K."/>
            <person name="Solomon K.V."/>
            <person name="De Groot R."/>
            <person name="Kuo A."/>
            <person name="Mondo S.J."/>
            <person name="Salamov A.A."/>
            <person name="Labutti K."/>
            <person name="Zhao Z."/>
            <person name="Chiniquy J."/>
            <person name="Barry K."/>
            <person name="Brewer H.M."/>
            <person name="Purvine S.O."/>
            <person name="Wright A.T."/>
            <person name="Boxma B."/>
            <person name="Van Alen T."/>
            <person name="Hackstein J.H."/>
            <person name="Baker S.E."/>
            <person name="Grigoriev I.V."/>
            <person name="O'Malley M.A."/>
        </authorList>
    </citation>
    <scope>NUCLEOTIDE SEQUENCE [LARGE SCALE GENOMIC DNA]</scope>
    <source>
        <strain evidence="10">finn</strain>
    </source>
</reference>
<organism evidence="9 10">
    <name type="scientific">Piromyces finnis</name>
    <dbReference type="NCBI Taxonomy" id="1754191"/>
    <lineage>
        <taxon>Eukaryota</taxon>
        <taxon>Fungi</taxon>
        <taxon>Fungi incertae sedis</taxon>
        <taxon>Chytridiomycota</taxon>
        <taxon>Chytridiomycota incertae sedis</taxon>
        <taxon>Neocallimastigomycetes</taxon>
        <taxon>Neocallimastigales</taxon>
        <taxon>Neocallimastigaceae</taxon>
        <taxon>Piromyces</taxon>
    </lineage>
</organism>
<feature type="domain" description="Peptidase S54 rhomboid" evidence="8">
    <location>
        <begin position="55"/>
        <end position="214"/>
    </location>
</feature>
<dbReference type="OrthoDB" id="418595at2759"/>
<keyword evidence="6 7" id="KW-0472">Membrane</keyword>
<keyword evidence="3 7" id="KW-0812">Transmembrane</keyword>
<comment type="subcellular location">
    <subcellularLocation>
        <location evidence="1">Membrane</location>
        <topology evidence="1">Multi-pass membrane protein</topology>
    </subcellularLocation>
</comment>
<dbReference type="InterPro" id="IPR022764">
    <property type="entry name" value="Peptidase_S54_rhomboid_dom"/>
</dbReference>
<evidence type="ECO:0000256" key="6">
    <source>
        <dbReference type="ARBA" id="ARBA00023136"/>
    </source>
</evidence>
<gene>
    <name evidence="9" type="ORF">BCR36DRAFT_274318</name>
</gene>
<evidence type="ECO:0000256" key="1">
    <source>
        <dbReference type="ARBA" id="ARBA00004141"/>
    </source>
</evidence>
<dbReference type="PANTHER" id="PTHR43731:SF14">
    <property type="entry name" value="PRESENILIN-ASSOCIATED RHOMBOID-LIKE PROTEIN, MITOCHONDRIAL"/>
    <property type="match status" value="1"/>
</dbReference>
<feature type="transmembrane region" description="Helical" evidence="7">
    <location>
        <begin position="73"/>
        <end position="91"/>
    </location>
</feature>
<evidence type="ECO:0000313" key="10">
    <source>
        <dbReference type="Proteomes" id="UP000193719"/>
    </source>
</evidence>
<name>A0A1Y1VMF0_9FUNG</name>
<comment type="caution">
    <text evidence="9">The sequence shown here is derived from an EMBL/GenBank/DDBJ whole genome shotgun (WGS) entry which is preliminary data.</text>
</comment>
<evidence type="ECO:0000256" key="3">
    <source>
        <dbReference type="ARBA" id="ARBA00022692"/>
    </source>
</evidence>
<dbReference type="STRING" id="1754191.A0A1Y1VMF0"/>
<dbReference type="EMBL" id="MCFH01000002">
    <property type="protein sequence ID" value="ORX60094.1"/>
    <property type="molecule type" value="Genomic_DNA"/>
</dbReference>
<proteinExistence type="inferred from homology"/>
<keyword evidence="4" id="KW-0378">Hydrolase</keyword>
<dbReference type="AlphaFoldDB" id="A0A1Y1VMF0"/>
<feature type="transmembrane region" description="Helical" evidence="7">
    <location>
        <begin position="6"/>
        <end position="25"/>
    </location>
</feature>
<keyword evidence="5 7" id="KW-1133">Transmembrane helix</keyword>
<feature type="transmembrane region" description="Helical" evidence="7">
    <location>
        <begin position="97"/>
        <end position="118"/>
    </location>
</feature>
<evidence type="ECO:0000259" key="8">
    <source>
        <dbReference type="Pfam" id="PF01694"/>
    </source>
</evidence>
<dbReference type="PANTHER" id="PTHR43731">
    <property type="entry name" value="RHOMBOID PROTEASE"/>
    <property type="match status" value="1"/>
</dbReference>
<accession>A0A1Y1VMF0</accession>
<evidence type="ECO:0000256" key="7">
    <source>
        <dbReference type="SAM" id="Phobius"/>
    </source>
</evidence>
<protein>
    <recommendedName>
        <fullName evidence="8">Peptidase S54 rhomboid domain-containing protein</fullName>
    </recommendedName>
</protein>
<evidence type="ECO:0000256" key="4">
    <source>
        <dbReference type="ARBA" id="ARBA00022801"/>
    </source>
</evidence>
<evidence type="ECO:0000256" key="5">
    <source>
        <dbReference type="ARBA" id="ARBA00022989"/>
    </source>
</evidence>
<dbReference type="SUPFAM" id="SSF144091">
    <property type="entry name" value="Rhomboid-like"/>
    <property type="match status" value="1"/>
</dbReference>
<evidence type="ECO:0000256" key="2">
    <source>
        <dbReference type="ARBA" id="ARBA00009045"/>
    </source>
</evidence>
<dbReference type="InterPro" id="IPR050925">
    <property type="entry name" value="Rhomboid_protease_S54"/>
</dbReference>
<evidence type="ECO:0000313" key="9">
    <source>
        <dbReference type="EMBL" id="ORX60094.1"/>
    </source>
</evidence>
<comment type="similarity">
    <text evidence="2">Belongs to the peptidase S54 family.</text>
</comment>
<feature type="transmembrane region" description="Helical" evidence="7">
    <location>
        <begin position="177"/>
        <end position="196"/>
    </location>
</feature>
<reference evidence="9 10" key="2">
    <citation type="submission" date="2016-08" db="EMBL/GenBank/DDBJ databases">
        <title>Pervasive Adenine N6-methylation of Active Genes in Fungi.</title>
        <authorList>
            <consortium name="DOE Joint Genome Institute"/>
            <person name="Mondo S.J."/>
            <person name="Dannebaum R.O."/>
            <person name="Kuo R.C."/>
            <person name="Labutti K."/>
            <person name="Haridas S."/>
            <person name="Kuo A."/>
            <person name="Salamov A."/>
            <person name="Ahrendt S.R."/>
            <person name="Lipzen A."/>
            <person name="Sullivan W."/>
            <person name="Andreopoulos W.B."/>
            <person name="Clum A."/>
            <person name="Lindquist E."/>
            <person name="Daum C."/>
            <person name="Ramamoorthy G.K."/>
            <person name="Gryganskyi A."/>
            <person name="Culley D."/>
            <person name="Magnuson J.K."/>
            <person name="James T.Y."/>
            <person name="O'Malley M.A."/>
            <person name="Stajich J.E."/>
            <person name="Spatafora J.W."/>
            <person name="Visel A."/>
            <person name="Grigoriev I.V."/>
        </authorList>
    </citation>
    <scope>NUCLEOTIDE SEQUENCE [LARGE SCALE GENOMIC DNA]</scope>
    <source>
        <strain evidence="10">finn</strain>
    </source>
</reference>
<sequence length="237" mass="27457">LNNQNVFYTLLALNLLVFAAWQYAIEQAQTYNNYKYYRFMEDNFCVSWEKVVKKKHWWTLVTSSFSHQEKIHFIMNMLVFNSFATPVIGALGAENFLYLYLFSGICSSLSHISFNHFIMPKMNKNNTLEDTIVDFFLPQRQKSIYDGISSLGASGSIMGINVLFACLYPHSIIQYGMFFPLPAWLGMSLYTISDIYRTATMTNGRIDTAGHVGGGKYSRKKKLYIFFHQKLKQKQKI</sequence>
<dbReference type="Proteomes" id="UP000193719">
    <property type="component" value="Unassembled WGS sequence"/>
</dbReference>
<dbReference type="GO" id="GO:0016020">
    <property type="term" value="C:membrane"/>
    <property type="evidence" value="ECO:0007669"/>
    <property type="project" value="UniProtKB-SubCell"/>
</dbReference>
<dbReference type="InterPro" id="IPR035952">
    <property type="entry name" value="Rhomboid-like_sf"/>
</dbReference>